<evidence type="ECO:0000256" key="2">
    <source>
        <dbReference type="ARBA" id="ARBA00009347"/>
    </source>
</evidence>
<feature type="domain" description="Acyl-CoA dehydrogenase/oxidase C-terminal" evidence="7">
    <location>
        <begin position="251"/>
        <end position="398"/>
    </location>
</feature>
<evidence type="ECO:0000259" key="8">
    <source>
        <dbReference type="Pfam" id="PF02770"/>
    </source>
</evidence>
<dbReference type="PANTHER" id="PTHR43884:SF12">
    <property type="entry name" value="ISOVALERYL-COA DEHYDROGENASE, MITOCHONDRIAL-RELATED"/>
    <property type="match status" value="1"/>
</dbReference>
<comment type="similarity">
    <text evidence="2 6">Belongs to the acyl-CoA dehydrogenase family.</text>
</comment>
<evidence type="ECO:0000256" key="4">
    <source>
        <dbReference type="ARBA" id="ARBA00022827"/>
    </source>
</evidence>
<evidence type="ECO:0000259" key="9">
    <source>
        <dbReference type="Pfam" id="PF02771"/>
    </source>
</evidence>
<dbReference type="FunFam" id="1.20.140.10:FF:000001">
    <property type="entry name" value="Acyl-CoA dehydrogenase"/>
    <property type="match status" value="1"/>
</dbReference>
<dbReference type="InterPro" id="IPR009075">
    <property type="entry name" value="AcylCo_DH/oxidase_C"/>
</dbReference>
<dbReference type="InterPro" id="IPR009100">
    <property type="entry name" value="AcylCoA_DH/oxidase_NM_dom_sf"/>
</dbReference>
<dbReference type="SUPFAM" id="SSF56645">
    <property type="entry name" value="Acyl-CoA dehydrogenase NM domain-like"/>
    <property type="match status" value="1"/>
</dbReference>
<dbReference type="InterPro" id="IPR036250">
    <property type="entry name" value="AcylCo_DH-like_C"/>
</dbReference>
<feature type="domain" description="Acyl-CoA dehydrogenase/oxidase N-terminal" evidence="9">
    <location>
        <begin position="5"/>
        <end position="134"/>
    </location>
</feature>
<name>A0A4R4P4N6_9ACTN</name>
<dbReference type="InterPro" id="IPR013786">
    <property type="entry name" value="AcylCoA_DH/ox_N"/>
</dbReference>
<dbReference type="Proteomes" id="UP000295431">
    <property type="component" value="Unassembled WGS sequence"/>
</dbReference>
<dbReference type="Gene3D" id="1.10.540.10">
    <property type="entry name" value="Acyl-CoA dehydrogenase/oxidase, N-terminal domain"/>
    <property type="match status" value="1"/>
</dbReference>
<dbReference type="PROSITE" id="PS00072">
    <property type="entry name" value="ACYL_COA_DH_1"/>
    <property type="match status" value="1"/>
</dbReference>
<dbReference type="GO" id="GO:0003995">
    <property type="term" value="F:acyl-CoA dehydrogenase activity"/>
    <property type="evidence" value="ECO:0007669"/>
    <property type="project" value="InterPro"/>
</dbReference>
<evidence type="ECO:0000256" key="6">
    <source>
        <dbReference type="RuleBase" id="RU362125"/>
    </source>
</evidence>
<evidence type="ECO:0000256" key="5">
    <source>
        <dbReference type="ARBA" id="ARBA00023002"/>
    </source>
</evidence>
<dbReference type="InterPro" id="IPR037069">
    <property type="entry name" value="AcylCoA_DH/ox_N_sf"/>
</dbReference>
<evidence type="ECO:0000313" key="11">
    <source>
        <dbReference type="Proteomes" id="UP000295431"/>
    </source>
</evidence>
<sequence length="401" mass="43758">MIEWSDEDLMIRDAVRGWIDAEVRPNLDALESGELPPYDLLRGLYKTFGMDEMARSSFRSRIAKEKEGAAADGGERSGGGSAAMTMIPVIELCKVAPGLVSAMGVGLGLAAGTIMKRGTPEQKERWALPLLTMEKVGAWAITEPNSGSDAFGGMQATAKKVGDEYVINGSKTFITNGPYADTIVFYCKLDDGREARDREILTFVLDRGMDGLEQSRPLRKMGLHSSPTGELFLNDVRAGADRLLSSGSQGGKESAKQNFVTERAGVAAMALGVIEECLKLSVEYAKTRELWGQRIGDFQLIQLKLAKMEVARLNVQNLVFRHIEMQRAGRAPTLAEASAMKLYAAQAASEVAQEAVQLFGGNGYMSEYRVEQLARDAKSFQIYAGTDEIQVTHIARDLLSR</sequence>
<keyword evidence="5 6" id="KW-0560">Oxidoreductase</keyword>
<dbReference type="EMBL" id="SMJW01000046">
    <property type="protein sequence ID" value="TDC16644.1"/>
    <property type="molecule type" value="Genomic_DNA"/>
</dbReference>
<gene>
    <name evidence="10" type="ORF">E1284_11840</name>
</gene>
<dbReference type="PANTHER" id="PTHR43884">
    <property type="entry name" value="ACYL-COA DEHYDROGENASE"/>
    <property type="match status" value="1"/>
</dbReference>
<dbReference type="SUPFAM" id="SSF47203">
    <property type="entry name" value="Acyl-CoA dehydrogenase C-terminal domain-like"/>
    <property type="match status" value="1"/>
</dbReference>
<accession>A0A4R4P4N6</accession>
<organism evidence="10 11">
    <name type="scientific">Actinomadura bangladeshensis</name>
    <dbReference type="NCBI Taxonomy" id="453573"/>
    <lineage>
        <taxon>Bacteria</taxon>
        <taxon>Bacillati</taxon>
        <taxon>Actinomycetota</taxon>
        <taxon>Actinomycetes</taxon>
        <taxon>Streptosporangiales</taxon>
        <taxon>Thermomonosporaceae</taxon>
        <taxon>Actinomadura</taxon>
    </lineage>
</organism>
<dbReference type="Gene3D" id="1.20.140.10">
    <property type="entry name" value="Butyryl-CoA Dehydrogenase, subunit A, domain 3"/>
    <property type="match status" value="1"/>
</dbReference>
<dbReference type="AlphaFoldDB" id="A0A4R4P4N6"/>
<keyword evidence="3 6" id="KW-0285">Flavoprotein</keyword>
<comment type="caution">
    <text evidence="10">The sequence shown here is derived from an EMBL/GenBank/DDBJ whole genome shotgun (WGS) entry which is preliminary data.</text>
</comment>
<dbReference type="Pfam" id="PF00441">
    <property type="entry name" value="Acyl-CoA_dh_1"/>
    <property type="match status" value="1"/>
</dbReference>
<dbReference type="Pfam" id="PF02771">
    <property type="entry name" value="Acyl-CoA_dh_N"/>
    <property type="match status" value="1"/>
</dbReference>
<dbReference type="Gene3D" id="2.40.110.10">
    <property type="entry name" value="Butyryl-CoA Dehydrogenase, subunit A, domain 2"/>
    <property type="match status" value="1"/>
</dbReference>
<feature type="domain" description="Acyl-CoA oxidase/dehydrogenase middle" evidence="8">
    <location>
        <begin position="138"/>
        <end position="236"/>
    </location>
</feature>
<dbReference type="Pfam" id="PF02770">
    <property type="entry name" value="Acyl-CoA_dh_M"/>
    <property type="match status" value="1"/>
</dbReference>
<evidence type="ECO:0000259" key="7">
    <source>
        <dbReference type="Pfam" id="PF00441"/>
    </source>
</evidence>
<dbReference type="RefSeq" id="WP_131939091.1">
    <property type="nucleotide sequence ID" value="NZ_BAAAMX010000013.1"/>
</dbReference>
<dbReference type="InterPro" id="IPR006091">
    <property type="entry name" value="Acyl-CoA_Oxase/DH_mid-dom"/>
</dbReference>
<evidence type="ECO:0000256" key="1">
    <source>
        <dbReference type="ARBA" id="ARBA00001974"/>
    </source>
</evidence>
<comment type="cofactor">
    <cofactor evidence="1 6">
        <name>FAD</name>
        <dbReference type="ChEBI" id="CHEBI:57692"/>
    </cofactor>
</comment>
<dbReference type="InterPro" id="IPR046373">
    <property type="entry name" value="Acyl-CoA_Oxase/DH_mid-dom_sf"/>
</dbReference>
<proteinExistence type="inferred from homology"/>
<evidence type="ECO:0000313" key="10">
    <source>
        <dbReference type="EMBL" id="TDC16644.1"/>
    </source>
</evidence>
<dbReference type="OrthoDB" id="2769798at2"/>
<dbReference type="InterPro" id="IPR006089">
    <property type="entry name" value="Acyl-CoA_DH_CS"/>
</dbReference>
<evidence type="ECO:0000256" key="3">
    <source>
        <dbReference type="ARBA" id="ARBA00022630"/>
    </source>
</evidence>
<dbReference type="GO" id="GO:0050660">
    <property type="term" value="F:flavin adenine dinucleotide binding"/>
    <property type="evidence" value="ECO:0007669"/>
    <property type="project" value="InterPro"/>
</dbReference>
<keyword evidence="4 6" id="KW-0274">FAD</keyword>
<reference evidence="10 11" key="1">
    <citation type="submission" date="2019-03" db="EMBL/GenBank/DDBJ databases">
        <title>Draft genome sequences of novel Actinobacteria.</title>
        <authorList>
            <person name="Sahin N."/>
            <person name="Ay H."/>
            <person name="Saygin H."/>
        </authorList>
    </citation>
    <scope>NUCLEOTIDE SEQUENCE [LARGE SCALE GENOMIC DNA]</scope>
    <source>
        <strain evidence="10 11">DSM 45347</strain>
    </source>
</reference>
<protein>
    <submittedName>
        <fullName evidence="10">Acyl-CoA dehydrogenase</fullName>
    </submittedName>
</protein>
<keyword evidence="11" id="KW-1185">Reference proteome</keyword>